<reference evidence="2" key="1">
    <citation type="journal article" date="2013" name="Environ. Microbiol.">
        <title>Microbiota from the distal guts of lean and obese adolescents exhibit partial functional redundancy besides clear differences in community structure.</title>
        <authorList>
            <person name="Ferrer M."/>
            <person name="Ruiz A."/>
            <person name="Lanza F."/>
            <person name="Haange S.B."/>
            <person name="Oberbach A."/>
            <person name="Till H."/>
            <person name="Bargiela R."/>
            <person name="Campoy C."/>
            <person name="Segura M.T."/>
            <person name="Richter M."/>
            <person name="von Bergen M."/>
            <person name="Seifert J."/>
            <person name="Suarez A."/>
        </authorList>
    </citation>
    <scope>NUCLEOTIDE SEQUENCE</scope>
</reference>
<proteinExistence type="predicted"/>
<dbReference type="EMBL" id="AJWZ01005255">
    <property type="protein sequence ID" value="EKC63087.1"/>
    <property type="molecule type" value="Genomic_DNA"/>
</dbReference>
<name>K1SQW6_9ZZZZ</name>
<protein>
    <submittedName>
        <fullName evidence="2">Uncharacterized protein</fullName>
    </submittedName>
</protein>
<feature type="non-terminal residue" evidence="2">
    <location>
        <position position="1"/>
    </location>
</feature>
<organism evidence="2">
    <name type="scientific">human gut metagenome</name>
    <dbReference type="NCBI Taxonomy" id="408170"/>
    <lineage>
        <taxon>unclassified sequences</taxon>
        <taxon>metagenomes</taxon>
        <taxon>organismal metagenomes</taxon>
    </lineage>
</organism>
<sequence>VATKEPETTATPKAAATAKPKATATAKPKATATPKPATTAGSGTTVAANTTSTGKTGTPAATAKPVPTTAPTAAPAASTPAPVPTPAPCNHNYVKEYWPSAPTCNGGGDWTMVCSICGDVGATGTDPALPHTPETRVEVDATYCDEHGVRVTYCTSCGNELGREGFDGTEHEWVTGTSDPIWDWDKQDFVT</sequence>
<comment type="caution">
    <text evidence="2">The sequence shown here is derived from an EMBL/GenBank/DDBJ whole genome shotgun (WGS) entry which is preliminary data.</text>
</comment>
<feature type="region of interest" description="Disordered" evidence="1">
    <location>
        <begin position="1"/>
        <end position="83"/>
    </location>
</feature>
<evidence type="ECO:0000313" key="2">
    <source>
        <dbReference type="EMBL" id="EKC63087.1"/>
    </source>
</evidence>
<feature type="compositionally biased region" description="Low complexity" evidence="1">
    <location>
        <begin position="8"/>
        <end position="80"/>
    </location>
</feature>
<evidence type="ECO:0000256" key="1">
    <source>
        <dbReference type="SAM" id="MobiDB-lite"/>
    </source>
</evidence>
<dbReference type="AlphaFoldDB" id="K1SQW6"/>
<feature type="non-terminal residue" evidence="2">
    <location>
        <position position="191"/>
    </location>
</feature>
<gene>
    <name evidence="2" type="ORF">OBE_07643</name>
</gene>
<accession>K1SQW6</accession>